<comment type="caution">
    <text evidence="2">The sequence shown here is derived from an EMBL/GenBank/DDBJ whole genome shotgun (WGS) entry which is preliminary data.</text>
</comment>
<gene>
    <name evidence="2" type="ORF">M0G41_06710</name>
</gene>
<sequence length="142" mass="15223">MAHRSLLTWLAVGGAATLLVAAPAVAAQLEVTIFPSPLRPGEVAQLLIEETDCADGNLPWSLHDVGDTRRVEVHLRDACAVRGSGYTLVPLGLIDTPIRRVDLVGCSFVPPGVEYCESLREMPVLPTLFSSGFDALRYVADP</sequence>
<dbReference type="EMBL" id="JALNMH010000004">
    <property type="protein sequence ID" value="MCK7593357.1"/>
    <property type="molecule type" value="Genomic_DNA"/>
</dbReference>
<proteinExistence type="predicted"/>
<dbReference type="RefSeq" id="WP_248206776.1">
    <property type="nucleotide sequence ID" value="NZ_JALNMH010000004.1"/>
</dbReference>
<evidence type="ECO:0000256" key="1">
    <source>
        <dbReference type="SAM" id="SignalP"/>
    </source>
</evidence>
<keyword evidence="1" id="KW-0732">Signal</keyword>
<feature type="chain" id="PRO_5046428778" description="Secreted protein" evidence="1">
    <location>
        <begin position="27"/>
        <end position="142"/>
    </location>
</feature>
<reference evidence="2" key="1">
    <citation type="submission" date="2022-04" db="EMBL/GenBank/DDBJ databases">
        <title>Lysobacter sp. CAU 1642 isolated from sea sand.</title>
        <authorList>
            <person name="Kim W."/>
        </authorList>
    </citation>
    <scope>NUCLEOTIDE SEQUENCE</scope>
    <source>
        <strain evidence="2">CAU 1642</strain>
    </source>
</reference>
<organism evidence="2 3">
    <name type="scientific">Pseudomarimonas salicorniae</name>
    <dbReference type="NCBI Taxonomy" id="2933270"/>
    <lineage>
        <taxon>Bacteria</taxon>
        <taxon>Pseudomonadati</taxon>
        <taxon>Pseudomonadota</taxon>
        <taxon>Gammaproteobacteria</taxon>
        <taxon>Lysobacterales</taxon>
        <taxon>Lysobacteraceae</taxon>
        <taxon>Pseudomarimonas</taxon>
    </lineage>
</organism>
<evidence type="ECO:0008006" key="4">
    <source>
        <dbReference type="Google" id="ProtNLM"/>
    </source>
</evidence>
<feature type="signal peptide" evidence="1">
    <location>
        <begin position="1"/>
        <end position="26"/>
    </location>
</feature>
<evidence type="ECO:0000313" key="2">
    <source>
        <dbReference type="EMBL" id="MCK7593357.1"/>
    </source>
</evidence>
<name>A0ABT0GG81_9GAMM</name>
<evidence type="ECO:0000313" key="3">
    <source>
        <dbReference type="Proteomes" id="UP001431449"/>
    </source>
</evidence>
<protein>
    <recommendedName>
        <fullName evidence="4">Secreted protein</fullName>
    </recommendedName>
</protein>
<dbReference type="Proteomes" id="UP001431449">
    <property type="component" value="Unassembled WGS sequence"/>
</dbReference>
<keyword evidence="3" id="KW-1185">Reference proteome</keyword>
<accession>A0ABT0GG81</accession>